<evidence type="ECO:0000259" key="1">
    <source>
        <dbReference type="Pfam" id="PF10057"/>
    </source>
</evidence>
<reference evidence="2 3" key="1">
    <citation type="submission" date="2018-06" db="EMBL/GenBank/DDBJ databases">
        <title>Isolation of heavy metals resistant Paenibacillus silvae NC2 from Gold-Copper mine in ZiJin, China.</title>
        <authorList>
            <person name="Xu J."/>
            <person name="Mazhar H.S."/>
            <person name="Rensing C."/>
        </authorList>
    </citation>
    <scope>NUCLEOTIDE SEQUENCE [LARGE SCALE GENOMIC DNA]</scope>
    <source>
        <strain evidence="2 3">NC2</strain>
    </source>
</reference>
<evidence type="ECO:0000313" key="2">
    <source>
        <dbReference type="EMBL" id="PZT56298.1"/>
    </source>
</evidence>
<dbReference type="InterPro" id="IPR018745">
    <property type="entry name" value="MpsC"/>
</dbReference>
<sequence>MRLNSCIRGRTRPGVKARGDGNIEIKDLERELAKVASRVRKNITERGPVDTRVSIMNHFIILKFTAKFTKPEAFMLEHMHSHESHVFADYKLKLALMMKENFNPVFSYIHMGLNIEDVETTFFGHEFSEQVTVFKMNKDIEVLLKNDEINMP</sequence>
<organism evidence="2 3">
    <name type="scientific">Paenibacillus silvae</name>
    <dbReference type="NCBI Taxonomy" id="1325358"/>
    <lineage>
        <taxon>Bacteria</taxon>
        <taxon>Bacillati</taxon>
        <taxon>Bacillota</taxon>
        <taxon>Bacilli</taxon>
        <taxon>Bacillales</taxon>
        <taxon>Paenibacillaceae</taxon>
        <taxon>Paenibacillus</taxon>
    </lineage>
</organism>
<feature type="domain" description="Na+-translocating membrane potential-generating system MpsC" evidence="1">
    <location>
        <begin position="26"/>
        <end position="80"/>
    </location>
</feature>
<dbReference type="EMBL" id="QKWW01000021">
    <property type="protein sequence ID" value="PZT56298.1"/>
    <property type="molecule type" value="Genomic_DNA"/>
</dbReference>
<name>A0A2W6NM83_9BACL</name>
<dbReference type="AlphaFoldDB" id="A0A2W6NM83"/>
<gene>
    <name evidence="2" type="ORF">DN757_07200</name>
</gene>
<protein>
    <recommendedName>
        <fullName evidence="1">Na+-translocating membrane potential-generating system MpsC domain-containing protein</fullName>
    </recommendedName>
</protein>
<proteinExistence type="predicted"/>
<dbReference type="Pfam" id="PF10057">
    <property type="entry name" value="MpsC"/>
    <property type="match status" value="1"/>
</dbReference>
<comment type="caution">
    <text evidence="2">The sequence shown here is derived from an EMBL/GenBank/DDBJ whole genome shotgun (WGS) entry which is preliminary data.</text>
</comment>
<dbReference type="Proteomes" id="UP000249204">
    <property type="component" value="Unassembled WGS sequence"/>
</dbReference>
<accession>A0A2W6NM83</accession>
<evidence type="ECO:0000313" key="3">
    <source>
        <dbReference type="Proteomes" id="UP000249204"/>
    </source>
</evidence>